<keyword evidence="5 8" id="KW-0460">Magnesium</keyword>
<comment type="similarity">
    <text evidence="2 8">Belongs to the dUTPase family.</text>
</comment>
<reference evidence="10 11" key="1">
    <citation type="journal article" date="2015" name="Antonie Van Leeuwenhoek">
        <title>Oceanobacillus bengalensis sp. nov., a bacterium isolated from seawater of the Bay of Bengal.</title>
        <authorList>
            <person name="Yongchang O."/>
            <person name="Xiang W."/>
            <person name="Wang G."/>
        </authorList>
    </citation>
    <scope>NUCLEOTIDE SEQUENCE [LARGE SCALE GENOMIC DNA]</scope>
    <source>
        <strain evidence="10 11">MCCC 1K00260</strain>
    </source>
</reference>
<evidence type="ECO:0000313" key="10">
    <source>
        <dbReference type="EMBL" id="RKQ12080.1"/>
    </source>
</evidence>
<comment type="cofactor">
    <cofactor evidence="1 8">
        <name>Mg(2+)</name>
        <dbReference type="ChEBI" id="CHEBI:18420"/>
    </cofactor>
</comment>
<feature type="binding site" evidence="8">
    <location>
        <begin position="64"/>
        <end position="66"/>
    </location>
    <ligand>
        <name>substrate</name>
    </ligand>
</feature>
<dbReference type="HAMAP" id="MF_00116">
    <property type="entry name" value="dUTPase_bact"/>
    <property type="match status" value="1"/>
</dbReference>
<evidence type="ECO:0000256" key="1">
    <source>
        <dbReference type="ARBA" id="ARBA00001946"/>
    </source>
</evidence>
<dbReference type="NCBIfam" id="TIGR00576">
    <property type="entry name" value="dut"/>
    <property type="match status" value="1"/>
</dbReference>
<dbReference type="InterPro" id="IPR033704">
    <property type="entry name" value="dUTPase_trimeric"/>
</dbReference>
<dbReference type="InterPro" id="IPR036157">
    <property type="entry name" value="dUTPase-like_sf"/>
</dbReference>
<keyword evidence="3 8" id="KW-0479">Metal-binding</keyword>
<dbReference type="PANTHER" id="PTHR11241">
    <property type="entry name" value="DEOXYURIDINE 5'-TRIPHOSPHATE NUCLEOTIDOHYDROLASE"/>
    <property type="match status" value="1"/>
</dbReference>
<protein>
    <recommendedName>
        <fullName evidence="8">Deoxyuridine 5'-triphosphate nucleotidohydrolase</fullName>
        <shortName evidence="8">dUTPase</shortName>
        <ecNumber evidence="8">3.6.1.23</ecNumber>
    </recommendedName>
    <alternativeName>
        <fullName evidence="8">dUTP pyrophosphatase</fullName>
    </alternativeName>
</protein>
<dbReference type="GO" id="GO:0004170">
    <property type="term" value="F:dUTP diphosphatase activity"/>
    <property type="evidence" value="ECO:0007669"/>
    <property type="project" value="UniProtKB-UniRule"/>
</dbReference>
<accession>A0A494YRJ3</accession>
<evidence type="ECO:0000256" key="2">
    <source>
        <dbReference type="ARBA" id="ARBA00006581"/>
    </source>
</evidence>
<dbReference type="FunFam" id="2.70.40.10:FF:000008">
    <property type="entry name" value="Deoxyuridine 5'-triphosphate nucleotidohydrolase"/>
    <property type="match status" value="1"/>
</dbReference>
<dbReference type="GO" id="GO:0046081">
    <property type="term" value="P:dUTP catabolic process"/>
    <property type="evidence" value="ECO:0007669"/>
    <property type="project" value="InterPro"/>
</dbReference>
<dbReference type="RefSeq" id="WP_121134583.1">
    <property type="nucleotide sequence ID" value="NZ_JBHUFK010000031.1"/>
</dbReference>
<dbReference type="UniPathway" id="UPA00610">
    <property type="reaction ID" value="UER00666"/>
</dbReference>
<comment type="caution">
    <text evidence="10">The sequence shown here is derived from an EMBL/GenBank/DDBJ whole genome shotgun (WGS) entry which is preliminary data.</text>
</comment>
<dbReference type="AlphaFoldDB" id="A0A494YRJ3"/>
<dbReference type="GO" id="GO:0006226">
    <property type="term" value="P:dUMP biosynthetic process"/>
    <property type="evidence" value="ECO:0007669"/>
    <property type="project" value="UniProtKB-UniRule"/>
</dbReference>
<feature type="binding site" evidence="8">
    <location>
        <position position="77"/>
    </location>
    <ligand>
        <name>substrate</name>
    </ligand>
</feature>
<comment type="caution">
    <text evidence="8">Lacks conserved residue(s) required for the propagation of feature annotation.</text>
</comment>
<evidence type="ECO:0000256" key="5">
    <source>
        <dbReference type="ARBA" id="ARBA00022842"/>
    </source>
</evidence>
<comment type="catalytic activity">
    <reaction evidence="7 8">
        <text>dUTP + H2O = dUMP + diphosphate + H(+)</text>
        <dbReference type="Rhea" id="RHEA:10248"/>
        <dbReference type="ChEBI" id="CHEBI:15377"/>
        <dbReference type="ChEBI" id="CHEBI:15378"/>
        <dbReference type="ChEBI" id="CHEBI:33019"/>
        <dbReference type="ChEBI" id="CHEBI:61555"/>
        <dbReference type="ChEBI" id="CHEBI:246422"/>
        <dbReference type="EC" id="3.6.1.23"/>
    </reaction>
</comment>
<dbReference type="PANTHER" id="PTHR11241:SF0">
    <property type="entry name" value="DEOXYURIDINE 5'-TRIPHOSPHATE NUCLEOTIDOHYDROLASE"/>
    <property type="match status" value="1"/>
</dbReference>
<evidence type="ECO:0000256" key="4">
    <source>
        <dbReference type="ARBA" id="ARBA00022801"/>
    </source>
</evidence>
<evidence type="ECO:0000256" key="7">
    <source>
        <dbReference type="ARBA" id="ARBA00047686"/>
    </source>
</evidence>
<evidence type="ECO:0000313" key="11">
    <source>
        <dbReference type="Proteomes" id="UP000281813"/>
    </source>
</evidence>
<dbReference type="CDD" id="cd07557">
    <property type="entry name" value="trimeric_dUTPase"/>
    <property type="match status" value="1"/>
</dbReference>
<dbReference type="InterPro" id="IPR029054">
    <property type="entry name" value="dUTPase-like"/>
</dbReference>
<keyword evidence="4 8" id="KW-0378">Hydrolase</keyword>
<comment type="pathway">
    <text evidence="8">Pyrimidine metabolism; dUMP biosynthesis; dUMP from dCTP (dUTP route): step 2/2.</text>
</comment>
<dbReference type="NCBIfam" id="NF001862">
    <property type="entry name" value="PRK00601.1"/>
    <property type="match status" value="1"/>
</dbReference>
<dbReference type="SUPFAM" id="SSF51283">
    <property type="entry name" value="dUTPase-like"/>
    <property type="match status" value="1"/>
</dbReference>
<name>A0A494YRJ3_9BACI</name>
<dbReference type="GO" id="GO:0000287">
    <property type="term" value="F:magnesium ion binding"/>
    <property type="evidence" value="ECO:0007669"/>
    <property type="project" value="UniProtKB-UniRule"/>
</dbReference>
<dbReference type="OrthoDB" id="9809956at2"/>
<dbReference type="Proteomes" id="UP000281813">
    <property type="component" value="Unassembled WGS sequence"/>
</dbReference>
<dbReference type="Gene3D" id="2.70.40.10">
    <property type="match status" value="1"/>
</dbReference>
<sequence>MEHKLKIKLIHDEAKLPYRANEGDAGLDLFSIEEKIIKAGEAELVRTGIQIELPEGTEAQVRPRSGLALKHSITVLNSPGTIDEGYRGEIKVILINHGKEDFKVEKHMRIAQMTIAQVLQVQLVQAEVLSNSDRDKGGFGSSGK</sequence>
<evidence type="ECO:0000256" key="6">
    <source>
        <dbReference type="ARBA" id="ARBA00023080"/>
    </source>
</evidence>
<keyword evidence="6 8" id="KW-0546">Nucleotide metabolism</keyword>
<feature type="domain" description="dUTPase-like" evidence="9">
    <location>
        <begin position="13"/>
        <end position="143"/>
    </location>
</feature>
<gene>
    <name evidence="8" type="primary">dut</name>
    <name evidence="10" type="ORF">D8M05_18990</name>
</gene>
<evidence type="ECO:0000256" key="3">
    <source>
        <dbReference type="ARBA" id="ARBA00022723"/>
    </source>
</evidence>
<dbReference type="EC" id="3.6.1.23" evidence="8"/>
<dbReference type="Pfam" id="PF00692">
    <property type="entry name" value="dUTPase"/>
    <property type="match status" value="1"/>
</dbReference>
<proteinExistence type="inferred from homology"/>
<dbReference type="InterPro" id="IPR008181">
    <property type="entry name" value="dUTPase"/>
</dbReference>
<evidence type="ECO:0000256" key="8">
    <source>
        <dbReference type="HAMAP-Rule" id="MF_00116"/>
    </source>
</evidence>
<keyword evidence="11" id="KW-1185">Reference proteome</keyword>
<feature type="binding site" evidence="8">
    <location>
        <begin position="81"/>
        <end position="83"/>
    </location>
    <ligand>
        <name>substrate</name>
    </ligand>
</feature>
<dbReference type="EMBL" id="RBZO01000050">
    <property type="protein sequence ID" value="RKQ12080.1"/>
    <property type="molecule type" value="Genomic_DNA"/>
</dbReference>
<organism evidence="10 11">
    <name type="scientific">Oceanobacillus bengalensis</name>
    <dbReference type="NCBI Taxonomy" id="1435466"/>
    <lineage>
        <taxon>Bacteria</taxon>
        <taxon>Bacillati</taxon>
        <taxon>Bacillota</taxon>
        <taxon>Bacilli</taxon>
        <taxon>Bacillales</taxon>
        <taxon>Bacillaceae</taxon>
        <taxon>Oceanobacillus</taxon>
    </lineage>
</organism>
<evidence type="ECO:0000259" key="9">
    <source>
        <dbReference type="Pfam" id="PF00692"/>
    </source>
</evidence>
<comment type="function">
    <text evidence="8">This enzyme is involved in nucleotide metabolism: it produces dUMP, the immediate precursor of thymidine nucleotides and it decreases the intracellular concentration of dUTP so that uracil cannot be incorporated into DNA.</text>
</comment>